<feature type="coiled-coil region" evidence="1">
    <location>
        <begin position="964"/>
        <end position="1016"/>
    </location>
</feature>
<dbReference type="Proteomes" id="UP000814207">
    <property type="component" value="Unassembled WGS sequence"/>
</dbReference>
<comment type="caution">
    <text evidence="4">The sequence shown here is derived from an EMBL/GenBank/DDBJ whole genome shotgun (WGS) entry which is preliminary data.</text>
</comment>
<evidence type="ECO:0000313" key="4">
    <source>
        <dbReference type="EMBL" id="MCF5062135.1"/>
    </source>
</evidence>
<gene>
    <name evidence="4" type="ORF">GIW73_04115</name>
</gene>
<dbReference type="EMBL" id="WKEU01000009">
    <property type="protein sequence ID" value="MCF5062135.1"/>
    <property type="molecule type" value="Genomic_DNA"/>
</dbReference>
<name>A0A9Q3X1F3_PSESX</name>
<evidence type="ECO:0000256" key="1">
    <source>
        <dbReference type="SAM" id="Coils"/>
    </source>
</evidence>
<sequence>MSQTLVPHVSNAAQSAVRAQFADRPTLRSVVAQRLRSSLLEKYPPLTLPVDQLRLAIPRDSGGRELYPLLEVALQYLADGTYPDLSTRNNLDGYLSDATGTRLTYTLTVAKPYDLNVVEAVIRELQWLVYINFQDALAQFWGQPDAPAISHWSWLSGLLQSNLRDAAIRHSHTDEAQLRGLTALTDCPDRRSRLALPWPDNGVHAYTLESTVTWAGHSVSVQACDILVTAANRVWLCRFSGEIETYASLDDFGKAWGERLQQHYLADAITWRQYEPDGSIFDNQAALALNQQLEDVAQTTLPARCSVAQLEQHFADITDPAPLFDAALPPIRAMSVLATGLPDWLKDASPADRFAYRQCLLEEASAKQLANGDSYLNGLDNIKDFAKKALNKQLCLGYMKAHAPQDSELSQMCADGALPSSYAADKLQVNFKVPYGDLRGGFVESVNMGLIDLALKNLSGKPKGTMTVSHSNGEVLEAWLTPEYLLDIVQVVDIGKVYPDYIRTHLMGESPEAQRRQQLFAQLQPALLSTQATEYRIRGLHGFTARGLQLIKAVFKPVRAQRWVQDDEIVMRPLAFQRKPGATADVVQNMFIIETRNTKRGPHLLYRPSYQAQLIQFETRDALLAMIATPGALQESVLAWLSDGARGIYSNGGFLEPHYVRIGIGSEFDMLPPVPKPATLASVDDSSADELLQFLQSGKLMQFLYGSEVCTLLNQAEADSTANTESRWALILEGLEIGFNTVLTVARGPIAIVGWMLQLAMSLKKDIPALESADPITRELAWVDVLLNIGMLLLHMGQHTEIAPPANSDATRVLVLEPLRRKASSPLTPAPVIKRGTVGVASEPPGDGKTPLDFDRSFSGDSAAGVALEKLLAISVPWPVPLPEPISIGLYEGLYRIGTRWYASVGGLFFAAKIVPGFGEVFIIDPNRREQPGIKLQSLGRGRWILDRGPKLVGGGPKRIQGARQRLQETRDRLTNRLAELAAEFSAFSQPHDQLSERLKDASKTMETDYKKLNEAWQLLQNATETNRRFLTEWHAQAKLRRQNASIQFKGFLDTFRDSLPRATELVQDISTVAKDLANAGVETPGREKQLQLIWQNLNLMREMLSSRTGDLSFSRDGERMQDLIKRVYPTDRALVDSNASAEYQANMLELFNTWVQETSFARDMESLLEQLNNYSKAGRALRHTLLSTIDPPRFFAANVKLKATRILLILGVDMGIEPQSPQEAQFLGHLDRTDLYKVISTHIEVRSNDGYSLTEERKVYQTLISKYRRYEAAISALVDIHSESMNSPYSDRLLQRLHEARAMAESELEDVVRKQEKLEVKLRPPIPRKTKKATKRVFKTRKKEFLIGDIQPAEGENAHDHIIITDAANGDTIASYEANEDGWSDPADTRQTQPAPLQEESLPTLRDQGNRLVQQRSDIEHWVRSQLLKLDSPLTREDVNPADWSALLTNHADELAAIADALQQHHPGSQTAAKLIEDYRAHARDISRWAEQVCGDAYKRQLPSMEGLQYLWDHQQIDINLTSRADPQRPTLSGDFFTEYAVYDKAAKPPKVLWYAHFHYASADADAVCTRAHLKLPEQRKYTQKDLLKVHAQAGAEPLGKIIYVLITEPQDQLFLAIAHT</sequence>
<feature type="domain" description="Dermonecrotic toxin N-terminal" evidence="3">
    <location>
        <begin position="377"/>
        <end position="626"/>
    </location>
</feature>
<dbReference type="Pfam" id="PF20178">
    <property type="entry name" value="ToxA_N"/>
    <property type="match status" value="1"/>
</dbReference>
<reference evidence="4" key="1">
    <citation type="submission" date="2019-11" db="EMBL/GenBank/DDBJ databases">
        <title>Epiphytic Pseudomonas syringae from cherry orchards.</title>
        <authorList>
            <person name="Hulin M.T."/>
        </authorList>
    </citation>
    <scope>NUCLEOTIDE SEQUENCE</scope>
    <source>
        <strain evidence="4">PA-6-9A</strain>
    </source>
</reference>
<evidence type="ECO:0000313" key="5">
    <source>
        <dbReference type="Proteomes" id="UP000814207"/>
    </source>
</evidence>
<feature type="coiled-coil region" evidence="1">
    <location>
        <begin position="1295"/>
        <end position="1322"/>
    </location>
</feature>
<accession>A0A9Q3X1F3</accession>
<evidence type="ECO:0000256" key="2">
    <source>
        <dbReference type="SAM" id="MobiDB-lite"/>
    </source>
</evidence>
<dbReference type="InterPro" id="IPR046673">
    <property type="entry name" value="ToxA_N"/>
</dbReference>
<protein>
    <recommendedName>
        <fullName evidence="3">Dermonecrotic toxin N-terminal domain-containing protein</fullName>
    </recommendedName>
</protein>
<proteinExistence type="predicted"/>
<keyword evidence="1" id="KW-0175">Coiled coil</keyword>
<organism evidence="4 5">
    <name type="scientific">Pseudomonas syringae</name>
    <dbReference type="NCBI Taxonomy" id="317"/>
    <lineage>
        <taxon>Bacteria</taxon>
        <taxon>Pseudomonadati</taxon>
        <taxon>Pseudomonadota</taxon>
        <taxon>Gammaproteobacteria</taxon>
        <taxon>Pseudomonadales</taxon>
        <taxon>Pseudomonadaceae</taxon>
        <taxon>Pseudomonas</taxon>
    </lineage>
</organism>
<feature type="region of interest" description="Disordered" evidence="2">
    <location>
        <begin position="1378"/>
        <end position="1407"/>
    </location>
</feature>
<evidence type="ECO:0000259" key="3">
    <source>
        <dbReference type="Pfam" id="PF20178"/>
    </source>
</evidence>